<evidence type="ECO:0000256" key="2">
    <source>
        <dbReference type="ARBA" id="ARBA00022692"/>
    </source>
</evidence>
<sequence length="246" mass="27659">MFHYTCDMSYNSMSEGDAEFGGNDFEFADKDIRHGFIRKVYGILTAQLVVTIGIIIPFVYVDSVKDYTRVNSWPFWTAFVMTLVLIIALSCFSNLRRSFPINFIALFLFTIFEGVLLGLVCSSYDTNTVLIAAGITGVLVLALTIFAFQTRIDFTMMSGLLFVALIGLLLFGIFAAIFHSRVLDIVYASIGAIIFGLYIVFDTQLILGGKHKYSISQEEYIFAALNLYVDIVQMFMMMLMLVGRAR</sequence>
<organism evidence="6 7">
    <name type="scientific">Patiria miniata</name>
    <name type="common">Bat star</name>
    <name type="synonym">Asterina miniata</name>
    <dbReference type="NCBI Taxonomy" id="46514"/>
    <lineage>
        <taxon>Eukaryota</taxon>
        <taxon>Metazoa</taxon>
        <taxon>Echinodermata</taxon>
        <taxon>Eleutherozoa</taxon>
        <taxon>Asterozoa</taxon>
        <taxon>Asteroidea</taxon>
        <taxon>Valvatacea</taxon>
        <taxon>Valvatida</taxon>
        <taxon>Asterinidae</taxon>
        <taxon>Patiria</taxon>
    </lineage>
</organism>
<feature type="transmembrane region" description="Helical" evidence="5">
    <location>
        <begin position="99"/>
        <end position="120"/>
    </location>
</feature>
<comment type="similarity">
    <text evidence="5">Belongs to the BI1 family.</text>
</comment>
<proteinExistence type="inferred from homology"/>
<reference evidence="6" key="1">
    <citation type="submission" date="2022-11" db="UniProtKB">
        <authorList>
            <consortium name="EnsemblMetazoa"/>
        </authorList>
    </citation>
    <scope>IDENTIFICATION</scope>
</reference>
<dbReference type="AlphaFoldDB" id="A0A914A353"/>
<keyword evidence="4 5" id="KW-0472">Membrane</keyword>
<accession>A0A914A353</accession>
<dbReference type="GO" id="GO:0016020">
    <property type="term" value="C:membrane"/>
    <property type="evidence" value="ECO:0007669"/>
    <property type="project" value="UniProtKB-SubCell"/>
</dbReference>
<dbReference type="EnsemblMetazoa" id="XM_038202167.1">
    <property type="protein sequence ID" value="XP_038058095.1"/>
    <property type="gene ID" value="LOC119729559"/>
</dbReference>
<feature type="transmembrane region" description="Helical" evidence="5">
    <location>
        <begin position="73"/>
        <end position="92"/>
    </location>
</feature>
<dbReference type="Proteomes" id="UP000887568">
    <property type="component" value="Unplaced"/>
</dbReference>
<comment type="subcellular location">
    <subcellularLocation>
        <location evidence="1">Membrane</location>
        <topology evidence="1">Multi-pass membrane protein</topology>
    </subcellularLocation>
</comment>
<evidence type="ECO:0000256" key="3">
    <source>
        <dbReference type="ARBA" id="ARBA00022989"/>
    </source>
</evidence>
<feature type="transmembrane region" description="Helical" evidence="5">
    <location>
        <begin position="40"/>
        <end position="61"/>
    </location>
</feature>
<name>A0A914A353_PATMI</name>
<dbReference type="GeneID" id="119729559"/>
<dbReference type="PANTHER" id="PTHR23291">
    <property type="entry name" value="BAX INHIBITOR-RELATED"/>
    <property type="match status" value="1"/>
</dbReference>
<dbReference type="RefSeq" id="XP_038058095.1">
    <property type="nucleotide sequence ID" value="XM_038202167.1"/>
</dbReference>
<feature type="transmembrane region" description="Helical" evidence="5">
    <location>
        <begin position="185"/>
        <end position="208"/>
    </location>
</feature>
<dbReference type="PANTHER" id="PTHR23291:SF47">
    <property type="entry name" value="TRANSMEMBRANE BAX INHIBITOR MOTIF CONTAINING 7"/>
    <property type="match status" value="1"/>
</dbReference>
<evidence type="ECO:0000313" key="7">
    <source>
        <dbReference type="Proteomes" id="UP000887568"/>
    </source>
</evidence>
<dbReference type="Pfam" id="PF01027">
    <property type="entry name" value="Bax1-I"/>
    <property type="match status" value="1"/>
</dbReference>
<dbReference type="OrthoDB" id="7933078at2759"/>
<feature type="transmembrane region" description="Helical" evidence="5">
    <location>
        <begin position="160"/>
        <end position="179"/>
    </location>
</feature>
<keyword evidence="3 5" id="KW-1133">Transmembrane helix</keyword>
<keyword evidence="2 5" id="KW-0812">Transmembrane</keyword>
<evidence type="ECO:0000256" key="1">
    <source>
        <dbReference type="ARBA" id="ARBA00004141"/>
    </source>
</evidence>
<feature type="transmembrane region" description="Helical" evidence="5">
    <location>
        <begin position="220"/>
        <end position="242"/>
    </location>
</feature>
<dbReference type="CDD" id="cd10428">
    <property type="entry name" value="LFG_like"/>
    <property type="match status" value="1"/>
</dbReference>
<dbReference type="InterPro" id="IPR006214">
    <property type="entry name" value="Bax_inhibitor_1-related"/>
</dbReference>
<evidence type="ECO:0000313" key="6">
    <source>
        <dbReference type="EnsemblMetazoa" id="XP_038058095.1"/>
    </source>
</evidence>
<evidence type="ECO:0000256" key="4">
    <source>
        <dbReference type="ARBA" id="ARBA00023136"/>
    </source>
</evidence>
<protein>
    <submittedName>
        <fullName evidence="6">Uncharacterized protein</fullName>
    </submittedName>
</protein>
<feature type="transmembrane region" description="Helical" evidence="5">
    <location>
        <begin position="126"/>
        <end position="148"/>
    </location>
</feature>
<evidence type="ECO:0000256" key="5">
    <source>
        <dbReference type="RuleBase" id="RU004379"/>
    </source>
</evidence>
<keyword evidence="7" id="KW-1185">Reference proteome</keyword>
<dbReference type="OMA" id="SIRMGKF"/>